<evidence type="ECO:0000259" key="2">
    <source>
        <dbReference type="Pfam" id="PF06791"/>
    </source>
</evidence>
<dbReference type="Pfam" id="PF24622">
    <property type="entry name" value="TMP_4"/>
    <property type="match status" value="1"/>
</dbReference>
<dbReference type="Pfam" id="PF06791">
    <property type="entry name" value="TMP_2"/>
    <property type="match status" value="1"/>
</dbReference>
<dbReference type="InterPro" id="IPR009628">
    <property type="entry name" value="Phage_tape_measure_N"/>
</dbReference>
<reference evidence="4 5" key="1">
    <citation type="submission" date="2018-06" db="EMBL/GenBank/DDBJ databases">
        <authorList>
            <consortium name="Pathogen Informatics"/>
            <person name="Doyle S."/>
        </authorList>
    </citation>
    <scope>NUCLEOTIDE SEQUENCE [LARGE SCALE GENOMIC DNA]</scope>
    <source>
        <strain evidence="4 5">NCTC10911</strain>
    </source>
</reference>
<accession>A0A0E8BGP8</accession>
<feature type="coiled-coil region" evidence="1">
    <location>
        <begin position="475"/>
        <end position="518"/>
    </location>
</feature>
<name>A0A0E8BGP8_BORPT</name>
<gene>
    <name evidence="4" type="ORF">NCTC10911_01045</name>
</gene>
<keyword evidence="1" id="KW-0175">Coiled coil</keyword>
<dbReference type="AlphaFoldDB" id="A0A0E8BGP8"/>
<sequence>MADEVASLVLRVDSTQAKGASADLDKLATSGAKAEQAAVKVGTAGKAAAAGLGAMGQAAKTAQAQAAAAAMTAGEMRLAMRSLPMQMTDIAVGLSTGQSPFYVLMQQGGQLKDLFGGIGPAIKAVGGYVAALITPFTAAAAGAAALAVAYQQGAEEGRRFTAAITLTGNAAGVTESQLAAMAKRISDIQGTTGNAAAALTKLVETGKIAGDSIEGLGRAAVLTEAATGRSVDEMVKDYERIADAPAEALTKLNERYHFLTLAVYERVKSLQEEGRQQDAARLALTTYAQAMEERSNQVVKNAGYMERAWNAVKGAAKGAWDAIADVGRPDAAQDVLNGLEREARQRRENIALAEQAGASVSKAERMSLAAAEACVALARDQMQTQSAIAKAQALDAQRSAVGIAARDELNKLIAQGASNEEKRAKALEENEERIRRIRAGGGTVTATEEAASIAAINKQYEKRSAAVAGSVAAGVRELEQAREREAVLRAELETTGKITSDRQKLVAFEQRIADLKAKDQLTADEKSILANETANRQQLERNAGLADQIELQKEVVKLKTLEASAQATLAADQDRYNDLLEGFTASPRVREQLQAQQQIYRDFQRQVRASEKEGLTPDALAARVQVLKLNLDQRLELLARHYENVGVLEGDWKKGAEGAFNDYAETVGNVASATRNAFADAFKGAEDALVQFVTTGKLSFAELADSVIADLMRITVRQSITGPLASVLGSVFSNAFGSALPATASWAMPELAGRRATGGPTLPRRLYEVAENGPELYDEGGRTYLLSGGDGGHVTPLSRNAYRPSMPVTVNVHGVDSQPQVRARPDARGGLSIDLIFRQVKDRLAHDIDAGVGSLPRALERRYGLNRQLA</sequence>
<dbReference type="EMBL" id="UFTT01000002">
    <property type="protein sequence ID" value="SUV64030.1"/>
    <property type="molecule type" value="Genomic_DNA"/>
</dbReference>
<organism evidence="4 5">
    <name type="scientific">Bordetella pertussis</name>
    <dbReference type="NCBI Taxonomy" id="520"/>
    <lineage>
        <taxon>Bacteria</taxon>
        <taxon>Pseudomonadati</taxon>
        <taxon>Pseudomonadota</taxon>
        <taxon>Betaproteobacteria</taxon>
        <taxon>Burkholderiales</taxon>
        <taxon>Alcaligenaceae</taxon>
        <taxon>Bordetella</taxon>
    </lineage>
</organism>
<dbReference type="OMA" id="KAYHNDE"/>
<protein>
    <submittedName>
        <fullName evidence="4">Phage-related minor tail protein</fullName>
    </submittedName>
</protein>
<evidence type="ECO:0000313" key="5">
    <source>
        <dbReference type="Proteomes" id="UP000255014"/>
    </source>
</evidence>
<dbReference type="InterPro" id="IPR006431">
    <property type="entry name" value="Phage_tape_meas_C"/>
</dbReference>
<evidence type="ECO:0000256" key="1">
    <source>
        <dbReference type="SAM" id="Coils"/>
    </source>
</evidence>
<dbReference type="Proteomes" id="UP000255014">
    <property type="component" value="Unassembled WGS sequence"/>
</dbReference>
<dbReference type="GeneID" id="69600631"/>
<dbReference type="Pfam" id="PF09718">
    <property type="entry name" value="Tape_meas_lam_C"/>
    <property type="match status" value="1"/>
</dbReference>
<proteinExistence type="predicted"/>
<dbReference type="NCBIfam" id="TIGR01541">
    <property type="entry name" value="tape_meas_lam_C"/>
    <property type="match status" value="1"/>
</dbReference>
<feature type="domain" description="Bacteriophage tail tape measure C-terminal" evidence="3">
    <location>
        <begin position="650"/>
        <end position="725"/>
    </location>
</feature>
<dbReference type="RefSeq" id="WP_010931433.1">
    <property type="nucleotide sequence ID" value="NZ_AP024746.1"/>
</dbReference>
<evidence type="ECO:0000259" key="3">
    <source>
        <dbReference type="Pfam" id="PF09718"/>
    </source>
</evidence>
<feature type="domain" description="Bacteriophage tail tape measure N-terminal" evidence="2">
    <location>
        <begin position="65"/>
        <end position="268"/>
    </location>
</feature>
<evidence type="ECO:0000313" key="4">
    <source>
        <dbReference type="EMBL" id="SUV64030.1"/>
    </source>
</evidence>